<feature type="transmembrane region" description="Helical" evidence="1">
    <location>
        <begin position="82"/>
        <end position="103"/>
    </location>
</feature>
<reference evidence="3" key="1">
    <citation type="submission" date="2020-10" db="EMBL/GenBank/DDBJ databases">
        <authorList>
            <person name="Gilroy R."/>
        </authorList>
    </citation>
    <scope>NUCLEOTIDE SEQUENCE</scope>
    <source>
        <strain evidence="3">ChiGjej2B2-16831</strain>
    </source>
</reference>
<evidence type="ECO:0000313" key="3">
    <source>
        <dbReference type="EMBL" id="HIU94767.1"/>
    </source>
</evidence>
<evidence type="ECO:0000313" key="4">
    <source>
        <dbReference type="Proteomes" id="UP000824128"/>
    </source>
</evidence>
<dbReference type="Pfam" id="PF19845">
    <property type="entry name" value="DUF6320"/>
    <property type="match status" value="1"/>
</dbReference>
<evidence type="ECO:0000259" key="2">
    <source>
        <dbReference type="Pfam" id="PF13240"/>
    </source>
</evidence>
<keyword evidence="1" id="KW-0472">Membrane</keyword>
<dbReference type="AlphaFoldDB" id="A0A9D1STZ4"/>
<protein>
    <submittedName>
        <fullName evidence="3">Zinc ribbon domain-containing protein</fullName>
    </submittedName>
</protein>
<comment type="caution">
    <text evidence="3">The sequence shown here is derived from an EMBL/GenBank/DDBJ whole genome shotgun (WGS) entry which is preliminary data.</text>
</comment>
<reference evidence="3" key="2">
    <citation type="journal article" date="2021" name="PeerJ">
        <title>Extensive microbial diversity within the chicken gut microbiome revealed by metagenomics and culture.</title>
        <authorList>
            <person name="Gilroy R."/>
            <person name="Ravi A."/>
            <person name="Getino M."/>
            <person name="Pursley I."/>
            <person name="Horton D.L."/>
            <person name="Alikhan N.F."/>
            <person name="Baker D."/>
            <person name="Gharbi K."/>
            <person name="Hall N."/>
            <person name="Watson M."/>
            <person name="Adriaenssens E.M."/>
            <person name="Foster-Nyarko E."/>
            <person name="Jarju S."/>
            <person name="Secka A."/>
            <person name="Antonio M."/>
            <person name="Oren A."/>
            <person name="Chaudhuri R.R."/>
            <person name="La Ragione R."/>
            <person name="Hildebrand F."/>
            <person name="Pallen M.J."/>
        </authorList>
    </citation>
    <scope>NUCLEOTIDE SEQUENCE</scope>
    <source>
        <strain evidence="3">ChiGjej2B2-16831</strain>
    </source>
</reference>
<dbReference type="EMBL" id="DVNZ01000201">
    <property type="protein sequence ID" value="HIU94767.1"/>
    <property type="molecule type" value="Genomic_DNA"/>
</dbReference>
<feature type="transmembrane region" description="Helical" evidence="1">
    <location>
        <begin position="198"/>
        <end position="216"/>
    </location>
</feature>
<name>A0A9D1STZ4_9FIRM</name>
<dbReference type="Pfam" id="PF13240">
    <property type="entry name" value="Zn_Ribbon_1"/>
    <property type="match status" value="1"/>
</dbReference>
<dbReference type="Proteomes" id="UP000824128">
    <property type="component" value="Unassembled WGS sequence"/>
</dbReference>
<dbReference type="InterPro" id="IPR026870">
    <property type="entry name" value="Zinc_ribbon_dom"/>
</dbReference>
<feature type="transmembrane region" description="Helical" evidence="1">
    <location>
        <begin position="164"/>
        <end position="186"/>
    </location>
</feature>
<feature type="transmembrane region" description="Helical" evidence="1">
    <location>
        <begin position="110"/>
        <end position="129"/>
    </location>
</feature>
<gene>
    <name evidence="3" type="ORF">IAD24_06360</name>
</gene>
<organism evidence="3 4">
    <name type="scientific">Candidatus Aphodomorpha intestinavium</name>
    <dbReference type="NCBI Taxonomy" id="2840672"/>
    <lineage>
        <taxon>Bacteria</taxon>
        <taxon>Bacillati</taxon>
        <taxon>Bacillota</taxon>
        <taxon>Clostridia</taxon>
        <taxon>Eubacteriales</taxon>
        <taxon>Candidatus Aphodomorpha</taxon>
    </lineage>
</organism>
<sequence>MAYCPNCGVELAPSEARCPLCGAPAPQPPGAGKPYPPAANAPEERHAPRKRRTFALACAILLLIPVLTCVVSDLSIGGTLTWAWYVIAAFALLYVFLFPPLLLLRRRLAVSLALDCLGVIGFLCAMERLTGGSWFLSFGLPAALLVFAVLFAVVLLVRKSPWNLLKILAAILCGMGVFVVALEWLINRSFYPARAISWSVYTCIPCLLLGAALFVIDRNPACKQELKKRFFF</sequence>
<evidence type="ECO:0000256" key="1">
    <source>
        <dbReference type="SAM" id="Phobius"/>
    </source>
</evidence>
<feature type="transmembrane region" description="Helical" evidence="1">
    <location>
        <begin position="135"/>
        <end position="157"/>
    </location>
</feature>
<proteinExistence type="predicted"/>
<keyword evidence="1" id="KW-1133">Transmembrane helix</keyword>
<dbReference type="InterPro" id="IPR046283">
    <property type="entry name" value="DUF6320"/>
</dbReference>
<feature type="transmembrane region" description="Helical" evidence="1">
    <location>
        <begin position="54"/>
        <end position="76"/>
    </location>
</feature>
<feature type="domain" description="Zinc-ribbon" evidence="2">
    <location>
        <begin position="3"/>
        <end position="24"/>
    </location>
</feature>
<keyword evidence="1" id="KW-0812">Transmembrane</keyword>
<accession>A0A9D1STZ4</accession>